<keyword evidence="1" id="KW-0489">Methyltransferase</keyword>
<dbReference type="GO" id="GO:0032259">
    <property type="term" value="P:methylation"/>
    <property type="evidence" value="ECO:0007669"/>
    <property type="project" value="UniProtKB-KW"/>
</dbReference>
<name>A0A941E784_9ACTN</name>
<dbReference type="Pfam" id="PF04672">
    <property type="entry name" value="Methyltransf_19"/>
    <property type="match status" value="1"/>
</dbReference>
<gene>
    <name evidence="1" type="ORF">KDK95_08490</name>
</gene>
<dbReference type="Proteomes" id="UP000676325">
    <property type="component" value="Unassembled WGS sequence"/>
</dbReference>
<dbReference type="EC" id="2.1.1.-" evidence="1"/>
<evidence type="ECO:0000313" key="1">
    <source>
        <dbReference type="EMBL" id="MBR7826336.1"/>
    </source>
</evidence>
<proteinExistence type="predicted"/>
<dbReference type="SUPFAM" id="SSF53335">
    <property type="entry name" value="S-adenosyl-L-methionine-dependent methyltransferases"/>
    <property type="match status" value="1"/>
</dbReference>
<dbReference type="PIRSF" id="PIRSF017393">
    <property type="entry name" value="MTase_SAV2177"/>
    <property type="match status" value="1"/>
</dbReference>
<dbReference type="EMBL" id="JAGSOH010000016">
    <property type="protein sequence ID" value="MBR7826336.1"/>
    <property type="molecule type" value="Genomic_DNA"/>
</dbReference>
<keyword evidence="1" id="KW-0808">Transferase</keyword>
<accession>A0A941E784</accession>
<reference evidence="1" key="1">
    <citation type="submission" date="2021-04" db="EMBL/GenBank/DDBJ databases">
        <title>Genome based classification of Actinospica acidithermotolerans sp. nov., an actinobacterium isolated from an Indonesian hot spring.</title>
        <authorList>
            <person name="Kusuma A.B."/>
            <person name="Putra K.E."/>
            <person name="Nafisah S."/>
            <person name="Loh J."/>
            <person name="Nouioui I."/>
            <person name="Goodfellow M."/>
        </authorList>
    </citation>
    <scope>NUCLEOTIDE SEQUENCE</scope>
    <source>
        <strain evidence="1">MGRD01-02</strain>
    </source>
</reference>
<dbReference type="InterPro" id="IPR029063">
    <property type="entry name" value="SAM-dependent_MTases_sf"/>
</dbReference>
<comment type="caution">
    <text evidence="1">The sequence shown here is derived from an EMBL/GenBank/DDBJ whole genome shotgun (WGS) entry which is preliminary data.</text>
</comment>
<dbReference type="AlphaFoldDB" id="A0A941E784"/>
<dbReference type="InterPro" id="IPR006764">
    <property type="entry name" value="SAM_dep_MeTrfase_SAV2177_type"/>
</dbReference>
<keyword evidence="2" id="KW-1185">Reference proteome</keyword>
<organism evidence="1 2">
    <name type="scientific">Actinospica acidithermotolerans</name>
    <dbReference type="NCBI Taxonomy" id="2828514"/>
    <lineage>
        <taxon>Bacteria</taxon>
        <taxon>Bacillati</taxon>
        <taxon>Actinomycetota</taxon>
        <taxon>Actinomycetes</taxon>
        <taxon>Catenulisporales</taxon>
        <taxon>Actinospicaceae</taxon>
        <taxon>Actinospica</taxon>
    </lineage>
</organism>
<protein>
    <submittedName>
        <fullName evidence="1">SAM-dependent methyltransferase</fullName>
        <ecNumber evidence="1">2.1.1.-</ecNumber>
    </submittedName>
</protein>
<evidence type="ECO:0000313" key="2">
    <source>
        <dbReference type="Proteomes" id="UP000676325"/>
    </source>
</evidence>
<sequence length="250" mass="27026">MYDFYLGGSHNFAADRQLAARTIEAWPDVAHLCQANRAFLRRAVTHLAVIGVDQFLDLGSGIPTAGNVHEVVHAINPNARVVYVDADAVAIAHSTALLAHVPGATAVYADLRDADAVLSNPRVAGFLDLSRPVALLMFASLPFVPDEDDPAGIVAAYRDETVCGSYLALSHGTSDYRPDAVRRVEDVYTRASHTMRLRTRDAIGAMMAGYELLDPGLVDIIHWRPEPQSPPDPLGGDVTRYSMLAGVGRR</sequence>
<dbReference type="Gene3D" id="3.40.50.150">
    <property type="entry name" value="Vaccinia Virus protein VP39"/>
    <property type="match status" value="1"/>
</dbReference>
<dbReference type="GO" id="GO:0008168">
    <property type="term" value="F:methyltransferase activity"/>
    <property type="evidence" value="ECO:0007669"/>
    <property type="project" value="UniProtKB-KW"/>
</dbReference>